<dbReference type="OrthoDB" id="2789670at2759"/>
<dbReference type="PRINTS" id="PR00463">
    <property type="entry name" value="EP450I"/>
</dbReference>
<organism evidence="16 17">
    <name type="scientific">Phlebiopsis gigantea (strain 11061_1 CR5-6)</name>
    <name type="common">White-rot fungus</name>
    <name type="synonym">Peniophora gigantea</name>
    <dbReference type="NCBI Taxonomy" id="745531"/>
    <lineage>
        <taxon>Eukaryota</taxon>
        <taxon>Fungi</taxon>
        <taxon>Dikarya</taxon>
        <taxon>Basidiomycota</taxon>
        <taxon>Agaricomycotina</taxon>
        <taxon>Agaricomycetes</taxon>
        <taxon>Polyporales</taxon>
        <taxon>Phanerochaetaceae</taxon>
        <taxon>Phlebiopsis</taxon>
    </lineage>
</organism>
<dbReference type="PRINTS" id="PR00385">
    <property type="entry name" value="P450"/>
</dbReference>
<evidence type="ECO:0000256" key="14">
    <source>
        <dbReference type="RuleBase" id="RU000461"/>
    </source>
</evidence>
<comment type="pathway">
    <text evidence="3">Secondary metabolite biosynthesis.</text>
</comment>
<evidence type="ECO:0000256" key="5">
    <source>
        <dbReference type="ARBA" id="ARBA00022617"/>
    </source>
</evidence>
<comment type="similarity">
    <text evidence="4 14">Belongs to the cytochrome P450 family.</text>
</comment>
<evidence type="ECO:0000256" key="11">
    <source>
        <dbReference type="ARBA" id="ARBA00023033"/>
    </source>
</evidence>
<dbReference type="GO" id="GO:0016705">
    <property type="term" value="F:oxidoreductase activity, acting on paired donors, with incorporation or reduction of molecular oxygen"/>
    <property type="evidence" value="ECO:0007669"/>
    <property type="project" value="InterPro"/>
</dbReference>
<dbReference type="SUPFAM" id="SSF48264">
    <property type="entry name" value="Cytochrome P450"/>
    <property type="match status" value="1"/>
</dbReference>
<protein>
    <recommendedName>
        <fullName evidence="18">Cytochrome P450</fullName>
    </recommendedName>
</protein>
<dbReference type="GO" id="GO:0005506">
    <property type="term" value="F:iron ion binding"/>
    <property type="evidence" value="ECO:0007669"/>
    <property type="project" value="InterPro"/>
</dbReference>
<dbReference type="GO" id="GO:0020037">
    <property type="term" value="F:heme binding"/>
    <property type="evidence" value="ECO:0007669"/>
    <property type="project" value="InterPro"/>
</dbReference>
<name>A0A0C3S2I2_PHLG1</name>
<keyword evidence="17" id="KW-1185">Reference proteome</keyword>
<dbReference type="PANTHER" id="PTHR46300:SF7">
    <property type="entry name" value="P450, PUTATIVE (EUROFUNG)-RELATED"/>
    <property type="match status" value="1"/>
</dbReference>
<dbReference type="InterPro" id="IPR036396">
    <property type="entry name" value="Cyt_P450_sf"/>
</dbReference>
<evidence type="ECO:0000256" key="15">
    <source>
        <dbReference type="SAM" id="Phobius"/>
    </source>
</evidence>
<evidence type="ECO:0000256" key="8">
    <source>
        <dbReference type="ARBA" id="ARBA00022989"/>
    </source>
</evidence>
<evidence type="ECO:0000313" key="16">
    <source>
        <dbReference type="EMBL" id="KIP03837.1"/>
    </source>
</evidence>
<evidence type="ECO:0000256" key="13">
    <source>
        <dbReference type="PIRSR" id="PIRSR602401-1"/>
    </source>
</evidence>
<keyword evidence="10 13" id="KW-0408">Iron</keyword>
<keyword evidence="6 15" id="KW-0812">Transmembrane</keyword>
<evidence type="ECO:0000256" key="2">
    <source>
        <dbReference type="ARBA" id="ARBA00004167"/>
    </source>
</evidence>
<accession>A0A0C3S2I2</accession>
<comment type="subcellular location">
    <subcellularLocation>
        <location evidence="2">Membrane</location>
        <topology evidence="2">Single-pass membrane protein</topology>
    </subcellularLocation>
</comment>
<dbReference type="HOGENOM" id="CLU_001570_2_3_1"/>
<keyword evidence="9 14" id="KW-0560">Oxidoreductase</keyword>
<dbReference type="Gene3D" id="1.10.630.10">
    <property type="entry name" value="Cytochrome P450"/>
    <property type="match status" value="1"/>
</dbReference>
<evidence type="ECO:0000256" key="3">
    <source>
        <dbReference type="ARBA" id="ARBA00005179"/>
    </source>
</evidence>
<dbReference type="PROSITE" id="PS00086">
    <property type="entry name" value="CYTOCHROME_P450"/>
    <property type="match status" value="1"/>
</dbReference>
<dbReference type="InterPro" id="IPR001128">
    <property type="entry name" value="Cyt_P450"/>
</dbReference>
<dbReference type="Pfam" id="PF00067">
    <property type="entry name" value="p450"/>
    <property type="match status" value="1"/>
</dbReference>
<keyword evidence="8 15" id="KW-1133">Transmembrane helix</keyword>
<dbReference type="EMBL" id="KN840598">
    <property type="protein sequence ID" value="KIP03837.1"/>
    <property type="molecule type" value="Genomic_DNA"/>
</dbReference>
<sequence length="509" mass="56987">MVTQLVLLDVCCVFVAVFLTTRWLSSRGRQPFPPGPKPLPFLGNLLDIPTAYQWKTFTEWKYQWGDVSSATVLGQRIIVLNSVQAASDLLEKRGSIFSDRPIMTMAGELMTWAETLVFSPYGSRFRDIRRFLQRYVGSRGQLEKMAPFHDLQEAETHRFLTRLLHDPENFVGHVRKTAGSIILKLAYGYQVQEDDDALIELVDRAVAGFITASSPGAFLVDTIPLLKWIPGWFPGAAWKRKANVWRTETIAMCEVPFEMAKNAAAQGNGGSNLVCDNLDETAAPLQEYHLKMAAGSLYSGGADTTVSAITTFFLAMTRNPEVQKRAQREIDAVIGSDRLPTIADRDSLPYVRALVSEVFRWHPIAPIGVPHRSIKDDVYRDWLIPKDSIIITNIWHMLRDPDVYTDPTEFKPERFLGEDGKEPEQDPRCAVFGFGRRICPGINLAELSVFISCAMTLAAFDISTVTEDDQEIVPEVAYSTGTISHPLPFRCSIEPRSEKTRALVSGLVV</sequence>
<evidence type="ECO:0000256" key="12">
    <source>
        <dbReference type="ARBA" id="ARBA00023136"/>
    </source>
</evidence>
<proteinExistence type="inferred from homology"/>
<evidence type="ECO:0000256" key="9">
    <source>
        <dbReference type="ARBA" id="ARBA00023002"/>
    </source>
</evidence>
<comment type="cofactor">
    <cofactor evidence="1 13">
        <name>heme</name>
        <dbReference type="ChEBI" id="CHEBI:30413"/>
    </cofactor>
</comment>
<keyword evidence="11 14" id="KW-0503">Monooxygenase</keyword>
<dbReference type="PANTHER" id="PTHR46300">
    <property type="entry name" value="P450, PUTATIVE (EUROFUNG)-RELATED-RELATED"/>
    <property type="match status" value="1"/>
</dbReference>
<dbReference type="InterPro" id="IPR017972">
    <property type="entry name" value="Cyt_P450_CS"/>
</dbReference>
<evidence type="ECO:0000313" key="17">
    <source>
        <dbReference type="Proteomes" id="UP000053257"/>
    </source>
</evidence>
<reference evidence="16 17" key="1">
    <citation type="journal article" date="2014" name="PLoS Genet.">
        <title>Analysis of the Phlebiopsis gigantea genome, transcriptome and secretome provides insight into its pioneer colonization strategies of wood.</title>
        <authorList>
            <person name="Hori C."/>
            <person name="Ishida T."/>
            <person name="Igarashi K."/>
            <person name="Samejima M."/>
            <person name="Suzuki H."/>
            <person name="Master E."/>
            <person name="Ferreira P."/>
            <person name="Ruiz-Duenas F.J."/>
            <person name="Held B."/>
            <person name="Canessa P."/>
            <person name="Larrondo L.F."/>
            <person name="Schmoll M."/>
            <person name="Druzhinina I.S."/>
            <person name="Kubicek C.P."/>
            <person name="Gaskell J.A."/>
            <person name="Kersten P."/>
            <person name="St John F."/>
            <person name="Glasner J."/>
            <person name="Sabat G."/>
            <person name="Splinter BonDurant S."/>
            <person name="Syed K."/>
            <person name="Yadav J."/>
            <person name="Mgbeahuruike A.C."/>
            <person name="Kovalchuk A."/>
            <person name="Asiegbu F.O."/>
            <person name="Lackner G."/>
            <person name="Hoffmeister D."/>
            <person name="Rencoret J."/>
            <person name="Gutierrez A."/>
            <person name="Sun H."/>
            <person name="Lindquist E."/>
            <person name="Barry K."/>
            <person name="Riley R."/>
            <person name="Grigoriev I.V."/>
            <person name="Henrissat B."/>
            <person name="Kues U."/>
            <person name="Berka R.M."/>
            <person name="Martinez A.T."/>
            <person name="Covert S.F."/>
            <person name="Blanchette R.A."/>
            <person name="Cullen D."/>
        </authorList>
    </citation>
    <scope>NUCLEOTIDE SEQUENCE [LARGE SCALE GENOMIC DNA]</scope>
    <source>
        <strain evidence="16 17">11061_1 CR5-6</strain>
    </source>
</reference>
<evidence type="ECO:0000256" key="4">
    <source>
        <dbReference type="ARBA" id="ARBA00010617"/>
    </source>
</evidence>
<dbReference type="Proteomes" id="UP000053257">
    <property type="component" value="Unassembled WGS sequence"/>
</dbReference>
<keyword evidence="12 15" id="KW-0472">Membrane</keyword>
<dbReference type="InterPro" id="IPR050364">
    <property type="entry name" value="Cytochrome_P450_fung"/>
</dbReference>
<feature type="binding site" description="axial binding residue" evidence="13">
    <location>
        <position position="439"/>
    </location>
    <ligand>
        <name>heme</name>
        <dbReference type="ChEBI" id="CHEBI:30413"/>
    </ligand>
    <ligandPart>
        <name>Fe</name>
        <dbReference type="ChEBI" id="CHEBI:18248"/>
    </ligandPart>
</feature>
<keyword evidence="5 13" id="KW-0349">Heme</keyword>
<dbReference type="AlphaFoldDB" id="A0A0C3S2I2"/>
<evidence type="ECO:0000256" key="1">
    <source>
        <dbReference type="ARBA" id="ARBA00001971"/>
    </source>
</evidence>
<dbReference type="InterPro" id="IPR002401">
    <property type="entry name" value="Cyt_P450_E_grp-I"/>
</dbReference>
<evidence type="ECO:0000256" key="10">
    <source>
        <dbReference type="ARBA" id="ARBA00023004"/>
    </source>
</evidence>
<evidence type="ECO:0008006" key="18">
    <source>
        <dbReference type="Google" id="ProtNLM"/>
    </source>
</evidence>
<dbReference type="GO" id="GO:0004497">
    <property type="term" value="F:monooxygenase activity"/>
    <property type="evidence" value="ECO:0007669"/>
    <property type="project" value="UniProtKB-KW"/>
</dbReference>
<dbReference type="CDD" id="cd11065">
    <property type="entry name" value="CYP64-like"/>
    <property type="match status" value="1"/>
</dbReference>
<dbReference type="STRING" id="745531.A0A0C3S2I2"/>
<evidence type="ECO:0000256" key="7">
    <source>
        <dbReference type="ARBA" id="ARBA00022723"/>
    </source>
</evidence>
<gene>
    <name evidence="16" type="ORF">PHLGIDRAFT_94302</name>
</gene>
<dbReference type="GO" id="GO:0016020">
    <property type="term" value="C:membrane"/>
    <property type="evidence" value="ECO:0007669"/>
    <property type="project" value="UniProtKB-SubCell"/>
</dbReference>
<keyword evidence="7 13" id="KW-0479">Metal-binding</keyword>
<evidence type="ECO:0000256" key="6">
    <source>
        <dbReference type="ARBA" id="ARBA00022692"/>
    </source>
</evidence>
<feature type="transmembrane region" description="Helical" evidence="15">
    <location>
        <begin position="6"/>
        <end position="24"/>
    </location>
</feature>